<evidence type="ECO:0000313" key="3">
    <source>
        <dbReference type="EMBL" id="USJ25813.1"/>
    </source>
</evidence>
<dbReference type="Gene3D" id="3.90.1300.10">
    <property type="entry name" value="Amidase signature (AS) domain"/>
    <property type="match status" value="1"/>
</dbReference>
<evidence type="ECO:0000256" key="1">
    <source>
        <dbReference type="ARBA" id="ARBA00009199"/>
    </source>
</evidence>
<dbReference type="GO" id="GO:0003824">
    <property type="term" value="F:catalytic activity"/>
    <property type="evidence" value="ECO:0007669"/>
    <property type="project" value="InterPro"/>
</dbReference>
<reference evidence="3" key="1">
    <citation type="submission" date="2022-06" db="EMBL/GenBank/DDBJ databases">
        <title>Physiological and biochemical characterization and genomic elucidation of a strain of the genus Ensifer adhaerens M8 that combines arsenic oxidation and chromium reduction.</title>
        <authorList>
            <person name="Li X."/>
            <person name="Yu c."/>
        </authorList>
    </citation>
    <scope>NUCLEOTIDE SEQUENCE</scope>
    <source>
        <strain evidence="3">M8</strain>
        <plasmid evidence="3">pA</plasmid>
    </source>
</reference>
<dbReference type="InterPro" id="IPR000120">
    <property type="entry name" value="Amidase"/>
</dbReference>
<accession>A0A9Q8YB86</accession>
<evidence type="ECO:0000313" key="4">
    <source>
        <dbReference type="Proteomes" id="UP001055460"/>
    </source>
</evidence>
<gene>
    <name evidence="3" type="ORF">NE863_25455</name>
</gene>
<dbReference type="SUPFAM" id="SSF75304">
    <property type="entry name" value="Amidase signature (AS) enzymes"/>
    <property type="match status" value="1"/>
</dbReference>
<sequence>MRAPNPEFSQQETDDFSALDATEQARLVSTGQASPLELVDAAIRRIERVEPHVNALASANFDHARKCAGALRPHADMPFPGVPTLLKDLLAYPGHQAGFGSRLFKGQPAPAGSDYTDAIDKAGLIVLGKTTTSEFGLLGTTETLAHGATRNPWNFALSTGGSSGGAVAAVASSMVPIAHASDGGGSIRGPSSFCGLFGFKPSRDRTVNAGLPPAMPTARLISDHCVSRSVRDSAAWLAATERQDLARPMPAIDDMRRGPQKRLRIGVYRHDVFGRGVSEAVEDALNAAITLCTVLGHEVVECAGPDVNAQETSRAFFNLTGIVLSGLFDQVAAAMGGAFDETLFEPYTVELVRRARRLPEAAIMEAIGATKRAEASANQTISGYDVLLSPTVPFTAFPLGTQGPTEDADQLIAFTERLAGFTNVASFAGWPAMSVPLCWSREGLPVGCHFAAATGEDALLFSLAFQLEEAAPWQPRLTELAERLACPSA</sequence>
<dbReference type="InterPro" id="IPR023631">
    <property type="entry name" value="Amidase_dom"/>
</dbReference>
<name>A0A9Q8YB86_ENSAD</name>
<protein>
    <submittedName>
        <fullName evidence="3">Amidase family protein</fullName>
    </submittedName>
</protein>
<evidence type="ECO:0000259" key="2">
    <source>
        <dbReference type="Pfam" id="PF01425"/>
    </source>
</evidence>
<geneLocation type="plasmid" evidence="3 4">
    <name>pA</name>
</geneLocation>
<comment type="similarity">
    <text evidence="1">Belongs to the amidase family.</text>
</comment>
<dbReference type="PANTHER" id="PTHR11895">
    <property type="entry name" value="TRANSAMIDASE"/>
    <property type="match status" value="1"/>
</dbReference>
<dbReference type="AlphaFoldDB" id="A0A9Q8YB86"/>
<dbReference type="Proteomes" id="UP001055460">
    <property type="component" value="Plasmid pA"/>
</dbReference>
<dbReference type="EMBL" id="CP098808">
    <property type="protein sequence ID" value="USJ25813.1"/>
    <property type="molecule type" value="Genomic_DNA"/>
</dbReference>
<dbReference type="InterPro" id="IPR036928">
    <property type="entry name" value="AS_sf"/>
</dbReference>
<dbReference type="PANTHER" id="PTHR11895:SF7">
    <property type="entry name" value="GLUTAMYL-TRNA(GLN) AMIDOTRANSFERASE SUBUNIT A, MITOCHONDRIAL"/>
    <property type="match status" value="1"/>
</dbReference>
<dbReference type="RefSeq" id="WP_113079295.1">
    <property type="nucleotide sequence ID" value="NZ_CAXURO020000002.1"/>
</dbReference>
<proteinExistence type="inferred from homology"/>
<dbReference type="Pfam" id="PF01425">
    <property type="entry name" value="Amidase"/>
    <property type="match status" value="1"/>
</dbReference>
<keyword evidence="3" id="KW-0614">Plasmid</keyword>
<organism evidence="3 4">
    <name type="scientific">Ensifer adhaerens</name>
    <name type="common">Sinorhizobium morelense</name>
    <dbReference type="NCBI Taxonomy" id="106592"/>
    <lineage>
        <taxon>Bacteria</taxon>
        <taxon>Pseudomonadati</taxon>
        <taxon>Pseudomonadota</taxon>
        <taxon>Alphaproteobacteria</taxon>
        <taxon>Hyphomicrobiales</taxon>
        <taxon>Rhizobiaceae</taxon>
        <taxon>Sinorhizobium/Ensifer group</taxon>
        <taxon>Ensifer</taxon>
    </lineage>
</organism>
<feature type="domain" description="Amidase" evidence="2">
    <location>
        <begin position="37"/>
        <end position="460"/>
    </location>
</feature>